<keyword evidence="3" id="KW-1185">Reference proteome</keyword>
<feature type="compositionally biased region" description="Basic and acidic residues" evidence="1">
    <location>
        <begin position="334"/>
        <end position="349"/>
    </location>
</feature>
<evidence type="ECO:0000256" key="1">
    <source>
        <dbReference type="SAM" id="MobiDB-lite"/>
    </source>
</evidence>
<feature type="compositionally biased region" description="Basic and acidic residues" evidence="1">
    <location>
        <begin position="377"/>
        <end position="386"/>
    </location>
</feature>
<sequence length="386" mass="43737">MEMMVNNVAEPQYEGAETVVFWDMYTMPIPEGAEAAMIVKNIRAVLRNLNYRGRLSHVYAYDSKFLPPSSYEKLYSIGVTFETAVAVLDTENLGFRLFYDLNAWINQHQEGPGNIMLIQRYCDSGLAQILKRPRPGYNFLLAYFDPIDESSLVLFADIKTRFRWHNLAWGILDEQPHVVAHPVVEVTLEDMVAWGLLKLDNDTEDLKDAEVLFDLSAAMHQATLEDLVVATDPEALEHKSCNEDKRKGSGSEETEERKRAGTETLTRARCPSSTSPERASATRHDEEVGNGNKRRGSSREETEERKRARTDDDDESLTRARRARSTSPKRASATRHDEEGSNARGSREELNEEDDSTAEEALETKKEEPPSELSGKLAEETKRYQA</sequence>
<gene>
    <name evidence="2" type="ORF">ERUC_LOCUS28576</name>
</gene>
<feature type="compositionally biased region" description="Basic and acidic residues" evidence="1">
    <location>
        <begin position="238"/>
        <end position="261"/>
    </location>
</feature>
<feature type="region of interest" description="Disordered" evidence="1">
    <location>
        <begin position="238"/>
        <end position="386"/>
    </location>
</feature>
<feature type="compositionally biased region" description="Acidic residues" evidence="1">
    <location>
        <begin position="350"/>
        <end position="361"/>
    </location>
</feature>
<dbReference type="AlphaFoldDB" id="A0ABC8KW95"/>
<dbReference type="PANTHER" id="PTHR14379:SF3">
    <property type="entry name" value="MEIOSIS REGULATOR AND MRNA STABILITY FACTOR 1"/>
    <property type="match status" value="1"/>
</dbReference>
<feature type="compositionally biased region" description="Basic and acidic residues" evidence="1">
    <location>
        <begin position="297"/>
        <end position="310"/>
    </location>
</feature>
<evidence type="ECO:0000313" key="3">
    <source>
        <dbReference type="Proteomes" id="UP001642260"/>
    </source>
</evidence>
<organism evidence="2 3">
    <name type="scientific">Eruca vesicaria subsp. sativa</name>
    <name type="common">Garden rocket</name>
    <name type="synonym">Eruca sativa</name>
    <dbReference type="NCBI Taxonomy" id="29727"/>
    <lineage>
        <taxon>Eukaryota</taxon>
        <taxon>Viridiplantae</taxon>
        <taxon>Streptophyta</taxon>
        <taxon>Embryophyta</taxon>
        <taxon>Tracheophyta</taxon>
        <taxon>Spermatophyta</taxon>
        <taxon>Magnoliopsida</taxon>
        <taxon>eudicotyledons</taxon>
        <taxon>Gunneridae</taxon>
        <taxon>Pentapetalae</taxon>
        <taxon>rosids</taxon>
        <taxon>malvids</taxon>
        <taxon>Brassicales</taxon>
        <taxon>Brassicaceae</taxon>
        <taxon>Brassiceae</taxon>
        <taxon>Eruca</taxon>
    </lineage>
</organism>
<proteinExistence type="predicted"/>
<reference evidence="2 3" key="1">
    <citation type="submission" date="2022-03" db="EMBL/GenBank/DDBJ databases">
        <authorList>
            <person name="Macdonald S."/>
            <person name="Ahmed S."/>
            <person name="Newling K."/>
        </authorList>
    </citation>
    <scope>NUCLEOTIDE SEQUENCE [LARGE SCALE GENOMIC DNA]</scope>
</reference>
<dbReference type="InterPro" id="IPR024768">
    <property type="entry name" value="Marf1"/>
</dbReference>
<accession>A0ABC8KW95</accession>
<dbReference type="EMBL" id="CAKOAT010341821">
    <property type="protein sequence ID" value="CAH8362820.1"/>
    <property type="molecule type" value="Genomic_DNA"/>
</dbReference>
<evidence type="ECO:0008006" key="4">
    <source>
        <dbReference type="Google" id="ProtNLM"/>
    </source>
</evidence>
<protein>
    <recommendedName>
        <fullName evidence="4">NYN domain-containing protein</fullName>
    </recommendedName>
</protein>
<evidence type="ECO:0000313" key="2">
    <source>
        <dbReference type="EMBL" id="CAH8362820.1"/>
    </source>
</evidence>
<comment type="caution">
    <text evidence="2">The sequence shown here is derived from an EMBL/GenBank/DDBJ whole genome shotgun (WGS) entry which is preliminary data.</text>
</comment>
<dbReference type="Proteomes" id="UP001642260">
    <property type="component" value="Unassembled WGS sequence"/>
</dbReference>
<name>A0ABC8KW95_ERUVS</name>
<dbReference type="PANTHER" id="PTHR14379">
    <property type="entry name" value="LIMKAIN B LKAP"/>
    <property type="match status" value="1"/>
</dbReference>